<keyword evidence="4" id="KW-1185">Reference proteome</keyword>
<keyword evidence="1" id="KW-0175">Coiled coil</keyword>
<protein>
    <recommendedName>
        <fullName evidence="2">F-box domain-containing protein</fullName>
    </recommendedName>
</protein>
<dbReference type="Gene3D" id="1.20.1280.50">
    <property type="match status" value="1"/>
</dbReference>
<sequence>MSVSLFQPHASLDINLETILVQLRQLPDGLSDRQYSYILHLIRLADKDINEYTTEISRLESQLSSLKAQCERVERQKLALHSLLSPLRSLPNEILTIIFRCACLGNNSVSCSNPGFVYTISAVCSRWCHLAIDSSELWANFRYTFYSEEMFRVRMEPVLGLYLERSKQQLLTLDIDAHEYWESQDRSNPTMQKLAEYSALATCNLSLHLFFRRAVSYPAQHKLACVGIFHDRTSDSSGN</sequence>
<evidence type="ECO:0000313" key="4">
    <source>
        <dbReference type="Proteomes" id="UP000772434"/>
    </source>
</evidence>
<feature type="coiled-coil region" evidence="1">
    <location>
        <begin position="42"/>
        <end position="76"/>
    </location>
</feature>
<accession>A0A9P5U703</accession>
<gene>
    <name evidence="3" type="ORF">BDP27DRAFT_816623</name>
</gene>
<reference evidence="3" key="1">
    <citation type="submission" date="2020-11" db="EMBL/GenBank/DDBJ databases">
        <authorList>
            <consortium name="DOE Joint Genome Institute"/>
            <person name="Ahrendt S."/>
            <person name="Riley R."/>
            <person name="Andreopoulos W."/>
            <person name="Labutti K."/>
            <person name="Pangilinan J."/>
            <person name="Ruiz-Duenas F.J."/>
            <person name="Barrasa J.M."/>
            <person name="Sanchez-Garcia M."/>
            <person name="Camarero S."/>
            <person name="Miyauchi S."/>
            <person name="Serrano A."/>
            <person name="Linde D."/>
            <person name="Babiker R."/>
            <person name="Drula E."/>
            <person name="Ayuso-Fernandez I."/>
            <person name="Pacheco R."/>
            <person name="Padilla G."/>
            <person name="Ferreira P."/>
            <person name="Barriuso J."/>
            <person name="Kellner H."/>
            <person name="Castanera R."/>
            <person name="Alfaro M."/>
            <person name="Ramirez L."/>
            <person name="Pisabarro A.G."/>
            <person name="Kuo A."/>
            <person name="Tritt A."/>
            <person name="Lipzen A."/>
            <person name="He G."/>
            <person name="Yan M."/>
            <person name="Ng V."/>
            <person name="Cullen D."/>
            <person name="Martin F."/>
            <person name="Rosso M.-N."/>
            <person name="Henrissat B."/>
            <person name="Hibbett D."/>
            <person name="Martinez A.T."/>
            <person name="Grigoriev I.V."/>
        </authorList>
    </citation>
    <scope>NUCLEOTIDE SEQUENCE</scope>
    <source>
        <strain evidence="3">AH 40177</strain>
    </source>
</reference>
<evidence type="ECO:0000259" key="2">
    <source>
        <dbReference type="Pfam" id="PF12937"/>
    </source>
</evidence>
<dbReference type="Pfam" id="PF12937">
    <property type="entry name" value="F-box-like"/>
    <property type="match status" value="1"/>
</dbReference>
<feature type="domain" description="F-box" evidence="2">
    <location>
        <begin position="88"/>
        <end position="141"/>
    </location>
</feature>
<evidence type="ECO:0000313" key="3">
    <source>
        <dbReference type="EMBL" id="KAF9068521.1"/>
    </source>
</evidence>
<proteinExistence type="predicted"/>
<organism evidence="3 4">
    <name type="scientific">Rhodocollybia butyracea</name>
    <dbReference type="NCBI Taxonomy" id="206335"/>
    <lineage>
        <taxon>Eukaryota</taxon>
        <taxon>Fungi</taxon>
        <taxon>Dikarya</taxon>
        <taxon>Basidiomycota</taxon>
        <taxon>Agaricomycotina</taxon>
        <taxon>Agaricomycetes</taxon>
        <taxon>Agaricomycetidae</taxon>
        <taxon>Agaricales</taxon>
        <taxon>Marasmiineae</taxon>
        <taxon>Omphalotaceae</taxon>
        <taxon>Rhodocollybia</taxon>
    </lineage>
</organism>
<dbReference type="EMBL" id="JADNRY010000060">
    <property type="protein sequence ID" value="KAF9068521.1"/>
    <property type="molecule type" value="Genomic_DNA"/>
</dbReference>
<dbReference type="AlphaFoldDB" id="A0A9P5U703"/>
<evidence type="ECO:0000256" key="1">
    <source>
        <dbReference type="SAM" id="Coils"/>
    </source>
</evidence>
<comment type="caution">
    <text evidence="3">The sequence shown here is derived from an EMBL/GenBank/DDBJ whole genome shotgun (WGS) entry which is preliminary data.</text>
</comment>
<dbReference type="OrthoDB" id="3038402at2759"/>
<name>A0A9P5U703_9AGAR</name>
<dbReference type="InterPro" id="IPR001810">
    <property type="entry name" value="F-box_dom"/>
</dbReference>
<dbReference type="Proteomes" id="UP000772434">
    <property type="component" value="Unassembled WGS sequence"/>
</dbReference>